<keyword evidence="1 4" id="KW-0489">Methyltransferase</keyword>
<reference evidence="4" key="1">
    <citation type="journal article" date="2023" name="Plants (Basel)">
        <title>Genomic Analysis of Leptolyngbya boryana CZ1 Reveals Efficient Carbon Fixation Modules.</title>
        <authorList>
            <person name="Bai X."/>
            <person name="Wang H."/>
            <person name="Cheng W."/>
            <person name="Wang J."/>
            <person name="Ma M."/>
            <person name="Hu H."/>
            <person name="Song Z."/>
            <person name="Ma H."/>
            <person name="Fan Y."/>
            <person name="Du C."/>
            <person name="Xu J."/>
        </authorList>
    </citation>
    <scope>NUCLEOTIDE SEQUENCE</scope>
    <source>
        <strain evidence="4">CZ1</strain>
    </source>
</reference>
<protein>
    <submittedName>
        <fullName evidence="4">O-methyltransferase</fullName>
        <ecNumber evidence="4">2.1.1.-</ecNumber>
    </submittedName>
</protein>
<dbReference type="Gene3D" id="3.40.50.150">
    <property type="entry name" value="Vaccinia Virus protein VP39"/>
    <property type="match status" value="1"/>
</dbReference>
<accession>A0AA96X017</accession>
<gene>
    <name evidence="4" type="ORF">Q2T42_12000</name>
</gene>
<dbReference type="PANTHER" id="PTHR10509">
    <property type="entry name" value="O-METHYLTRANSFERASE-RELATED"/>
    <property type="match status" value="1"/>
</dbReference>
<dbReference type="InterPro" id="IPR029063">
    <property type="entry name" value="SAM-dependent_MTases_sf"/>
</dbReference>
<dbReference type="Pfam" id="PF01596">
    <property type="entry name" value="Methyltransf_3"/>
    <property type="match status" value="1"/>
</dbReference>
<keyword evidence="3" id="KW-0949">S-adenosyl-L-methionine</keyword>
<evidence type="ECO:0000256" key="3">
    <source>
        <dbReference type="ARBA" id="ARBA00022691"/>
    </source>
</evidence>
<dbReference type="GO" id="GO:0008757">
    <property type="term" value="F:S-adenosylmethionine-dependent methyltransferase activity"/>
    <property type="evidence" value="ECO:0007669"/>
    <property type="project" value="TreeGrafter"/>
</dbReference>
<dbReference type="PANTHER" id="PTHR10509:SF14">
    <property type="entry name" value="CAFFEOYL-COA O-METHYLTRANSFERASE 3-RELATED"/>
    <property type="match status" value="1"/>
</dbReference>
<evidence type="ECO:0000256" key="2">
    <source>
        <dbReference type="ARBA" id="ARBA00022679"/>
    </source>
</evidence>
<organism evidence="4">
    <name type="scientific">Leptolyngbya boryana CZ1</name>
    <dbReference type="NCBI Taxonomy" id="3060204"/>
    <lineage>
        <taxon>Bacteria</taxon>
        <taxon>Bacillati</taxon>
        <taxon>Cyanobacteriota</taxon>
        <taxon>Cyanophyceae</taxon>
        <taxon>Leptolyngbyales</taxon>
        <taxon>Leptolyngbyaceae</taxon>
        <taxon>Leptolyngbya group</taxon>
        <taxon>Leptolyngbya</taxon>
    </lineage>
</organism>
<dbReference type="CDD" id="cd02440">
    <property type="entry name" value="AdoMet_MTases"/>
    <property type="match status" value="1"/>
</dbReference>
<dbReference type="GO" id="GO:0032259">
    <property type="term" value="P:methylation"/>
    <property type="evidence" value="ECO:0007669"/>
    <property type="project" value="UniProtKB-KW"/>
</dbReference>
<name>A0AA96X017_LEPBY</name>
<evidence type="ECO:0000313" key="4">
    <source>
        <dbReference type="EMBL" id="WNZ48552.1"/>
    </source>
</evidence>
<dbReference type="RefSeq" id="WP_316428784.1">
    <property type="nucleotide sequence ID" value="NZ_CP130144.1"/>
</dbReference>
<reference evidence="4" key="2">
    <citation type="submission" date="2023-07" db="EMBL/GenBank/DDBJ databases">
        <authorList>
            <person name="Bai X.-H."/>
            <person name="Wang H.-H."/>
            <person name="Wang J."/>
            <person name="Ma M.-Y."/>
            <person name="Hu H.-H."/>
            <person name="Song Z.-L."/>
            <person name="Ma H.-G."/>
            <person name="Fan Y."/>
            <person name="Du C.-Y."/>
            <person name="Xu J.-C."/>
        </authorList>
    </citation>
    <scope>NUCLEOTIDE SEQUENCE</scope>
    <source>
        <strain evidence="4">CZ1</strain>
    </source>
</reference>
<evidence type="ECO:0000256" key="1">
    <source>
        <dbReference type="ARBA" id="ARBA00022603"/>
    </source>
</evidence>
<dbReference type="InterPro" id="IPR050362">
    <property type="entry name" value="Cation-dep_OMT"/>
</dbReference>
<dbReference type="AlphaFoldDB" id="A0AA96X017"/>
<dbReference type="InterPro" id="IPR002935">
    <property type="entry name" value="SAM_O-MeTrfase"/>
</dbReference>
<dbReference type="EC" id="2.1.1.-" evidence="4"/>
<dbReference type="SUPFAM" id="SSF53335">
    <property type="entry name" value="S-adenosyl-L-methionine-dependent methyltransferases"/>
    <property type="match status" value="1"/>
</dbReference>
<dbReference type="EMBL" id="CP130144">
    <property type="protein sequence ID" value="WNZ48552.1"/>
    <property type="molecule type" value="Genomic_DNA"/>
</dbReference>
<keyword evidence="2 4" id="KW-0808">Transferase</keyword>
<proteinExistence type="predicted"/>
<dbReference type="PROSITE" id="PS51682">
    <property type="entry name" value="SAM_OMT_I"/>
    <property type="match status" value="1"/>
</dbReference>
<sequence length="224" mass="24225">MMSQTQWTAVDNYITDLLVPSDPALDAVLQSTIDANLPTINVAPNQGKFLHILAQIQGARRILEFGTLAGYSTIWLARALPADGKLITLEANPKHAEVAQGNIDRAGLAKLVEIRVGAALKTLPKLATEGQEPFDLIFIDADKVNIPEYFTWSLKLARRGSVIVVDNVVRKGAVIEADSPDENIQGVRRFNALLADEPRVKATTIQTVGSKGYDGLTIALVVSD</sequence>
<dbReference type="GO" id="GO:0008171">
    <property type="term" value="F:O-methyltransferase activity"/>
    <property type="evidence" value="ECO:0007669"/>
    <property type="project" value="InterPro"/>
</dbReference>